<dbReference type="AlphaFoldDB" id="A0ABD4UIM7"/>
<evidence type="ECO:0000313" key="1">
    <source>
        <dbReference type="EMBL" id="MCW3714197.1"/>
    </source>
</evidence>
<reference evidence="1 2" key="1">
    <citation type="journal article" date="2017" name="Front. Microbiol.">
        <title>Genomics reveals a unique clone of Burkholderia cenocepacia harbouring an actively excising novel genomic island.</title>
        <authorList>
            <person name="Patil P."/>
            <person name="Mali S."/>
            <person name="Midha S."/>
            <person name="Gautam V."/>
            <person name="Dash L."/>
            <person name="Kumar S."/>
            <person name="Shastri J."/>
            <person name="Singhal L."/>
            <person name="Patil P.B."/>
        </authorList>
    </citation>
    <scope>NUCLEOTIDE SEQUENCE [LARGE SCALE GENOMIC DNA]</scope>
    <source>
        <strain evidence="1 2">BC-19</strain>
    </source>
</reference>
<organism evidence="1 2">
    <name type="scientific">Burkholderia cenocepacia</name>
    <dbReference type="NCBI Taxonomy" id="95486"/>
    <lineage>
        <taxon>Bacteria</taxon>
        <taxon>Pseudomonadati</taxon>
        <taxon>Pseudomonadota</taxon>
        <taxon>Betaproteobacteria</taxon>
        <taxon>Burkholderiales</taxon>
        <taxon>Burkholderiaceae</taxon>
        <taxon>Burkholderia</taxon>
        <taxon>Burkholderia cepacia complex</taxon>
    </lineage>
</organism>
<dbReference type="SUPFAM" id="SSF48452">
    <property type="entry name" value="TPR-like"/>
    <property type="match status" value="1"/>
</dbReference>
<dbReference type="Proteomes" id="UP000191686">
    <property type="component" value="Unassembled WGS sequence"/>
</dbReference>
<gene>
    <name evidence="1" type="ORF">UE95_023215</name>
</gene>
<protein>
    <recommendedName>
        <fullName evidence="3">Tetratricopeptide repeat protein</fullName>
    </recommendedName>
</protein>
<evidence type="ECO:0000313" key="2">
    <source>
        <dbReference type="Proteomes" id="UP000191686"/>
    </source>
</evidence>
<dbReference type="Gene3D" id="1.25.40.10">
    <property type="entry name" value="Tetratricopeptide repeat domain"/>
    <property type="match status" value="1"/>
</dbReference>
<dbReference type="InterPro" id="IPR011990">
    <property type="entry name" value="TPR-like_helical_dom_sf"/>
</dbReference>
<sequence>MLKFLAKILFLAFIIGSILMYCLSNTLGIVGVCILATATLWIFFTSWTRDEDAGYFEQMTEAIASGKGEWHTLGARLQRTFTRTSKWQIATLCAGAISLTTGIIQAQIRIDRNQKQEEARDTALYAHNNEVKSMIRSRCGEEPYVDPKLSEVAHVAQNYNNSVGLANNSADNLDDALAERKQKYSDCRDEVEKQNPFIYGSQTTSSDENSVVQTAKDATDVANKQSEAAVNSAAKAVEVQHEMNNEPAATQQVLDQQTDQANTAQVSNHVDTSQPVAQTMTNQQATSVYQQYKAASENSQPQANAVACTTAADCAKAMLGFAKSENLAGAMQAASTIDSLTKPQRGDRATARKLDQDGLAALKASNANDAVKLFAQAHDADPGDEEVISNLAYAYSADGELAKSEDTAVLALSLNPRRTSVWAPLAVTLAKEGRQDQAIEAMWLAFQFSADKQKTLSFIDTRLAAESDPVVRKMYTDSKTWLTQNRKPEFN</sequence>
<accession>A0ABD4UIM7</accession>
<evidence type="ECO:0008006" key="3">
    <source>
        <dbReference type="Google" id="ProtNLM"/>
    </source>
</evidence>
<reference evidence="1 2" key="2">
    <citation type="journal article" date="2017" name="Front. Microbiol.">
        <title>Genomics Reveals a Unique Clone of Burkholderia cenocepacia Harboring an Actively Excising Novel Genomic Island.</title>
        <authorList>
            <person name="Patil P.P."/>
            <person name="Mali S."/>
            <person name="Midha S."/>
            <person name="Gautam V."/>
            <person name="Dash L."/>
            <person name="Kumar S."/>
            <person name="Shastri J."/>
            <person name="Singhal L."/>
            <person name="Patil P.B."/>
        </authorList>
    </citation>
    <scope>NUCLEOTIDE SEQUENCE [LARGE SCALE GENOMIC DNA]</scope>
    <source>
        <strain evidence="1 2">BC-19</strain>
    </source>
</reference>
<dbReference type="RefSeq" id="WP_143262352.1">
    <property type="nucleotide sequence ID" value="NZ_JYMX02000020.1"/>
</dbReference>
<name>A0ABD4UIM7_9BURK</name>
<proteinExistence type="predicted"/>
<comment type="caution">
    <text evidence="1">The sequence shown here is derived from an EMBL/GenBank/DDBJ whole genome shotgun (WGS) entry which is preliminary data.</text>
</comment>
<dbReference type="EMBL" id="JYMX02000020">
    <property type="protein sequence ID" value="MCW3714197.1"/>
    <property type="molecule type" value="Genomic_DNA"/>
</dbReference>